<evidence type="ECO:0000256" key="1">
    <source>
        <dbReference type="ARBA" id="ARBA00001974"/>
    </source>
</evidence>
<evidence type="ECO:0000313" key="9">
    <source>
        <dbReference type="Proteomes" id="UP000039046"/>
    </source>
</evidence>
<comment type="similarity">
    <text evidence="2">Belongs to the FAD-binding monooxygenase family.</text>
</comment>
<evidence type="ECO:0000256" key="4">
    <source>
        <dbReference type="ARBA" id="ARBA00022827"/>
    </source>
</evidence>
<keyword evidence="9" id="KW-1185">Reference proteome</keyword>
<keyword evidence="6" id="KW-0560">Oxidoreductase</keyword>
<dbReference type="InterPro" id="IPR050775">
    <property type="entry name" value="FAD-binding_Monooxygenases"/>
</dbReference>
<dbReference type="PANTHER" id="PTHR43098:SF3">
    <property type="entry name" value="L-ORNITHINE N(5)-MONOOXYGENASE-RELATED"/>
    <property type="match status" value="1"/>
</dbReference>
<dbReference type="OrthoDB" id="66881at2759"/>
<proteinExistence type="inferred from homology"/>
<dbReference type="GO" id="GO:0050661">
    <property type="term" value="F:NADP binding"/>
    <property type="evidence" value="ECO:0007669"/>
    <property type="project" value="InterPro"/>
</dbReference>
<evidence type="ECO:0000256" key="2">
    <source>
        <dbReference type="ARBA" id="ARBA00010139"/>
    </source>
</evidence>
<accession>A0A0A1TC52</accession>
<evidence type="ECO:0000313" key="8">
    <source>
        <dbReference type="EMBL" id="CEJ92354.1"/>
    </source>
</evidence>
<name>A0A0A1TC52_9HYPO</name>
<dbReference type="STRING" id="1531966.A0A0A1TC52"/>
<dbReference type="EMBL" id="CDHN01000004">
    <property type="protein sequence ID" value="CEJ92354.1"/>
    <property type="molecule type" value="Genomic_DNA"/>
</dbReference>
<dbReference type="PANTHER" id="PTHR43098">
    <property type="entry name" value="L-ORNITHINE N(5)-MONOOXYGENASE-RELATED"/>
    <property type="match status" value="1"/>
</dbReference>
<dbReference type="AlphaFoldDB" id="A0A0A1TC52"/>
<dbReference type="Proteomes" id="UP000039046">
    <property type="component" value="Unassembled WGS sequence"/>
</dbReference>
<evidence type="ECO:0000256" key="6">
    <source>
        <dbReference type="ARBA" id="ARBA00023002"/>
    </source>
</evidence>
<sequence>MESQKLDALIVGAGFGGVYQLKKLRDAGFHVKLIESGSDYGGVWYWNRYPGARVDSAIPVYEFSDPALWKDWHWTQRFPGSAEIRAYFKTVADKWDLRKDTEFNTYVNSAIWNDESKTWRVSTANGKVFTTQFFLPNTGFAAKRHTPDFKGIDRFKGTWVHSSYWPKEEPYLKGRKIAVIGTGSTGLQLTQDLAPLASEFVLFQRTPNLALPMKQEEYPPGSETQCIPGEAYPALFAGRAESYAGFDFSFMPVKTFDHDEKERQETYQKLWDHGDFRFWLATYQDMLFDDRANTEAYNFWRDKVRARLDDERLKDKFAPMEKPHAFGCKRVSLENGFYELFNKKNVHLVDVNETPITEVTPAGIKTTEKEWEFDYIVCATGFDAITGGILQMNVEGINGLKLKDKWMDGTKTFLGLSVADFPNMFFTYGPQAPTAFCNGPSCAELQGTWIVDLLSSMRQKKQEVVNASAEAEKTWAESIWAIANTSLIPTTKSWYMGDNIPGKRREPLIYLGGVPTYYSTINECASKNYEGFRFS</sequence>
<keyword evidence="5" id="KW-0521">NADP</keyword>
<dbReference type="InterPro" id="IPR020946">
    <property type="entry name" value="Flavin_mOase-like"/>
</dbReference>
<dbReference type="Gene3D" id="3.50.50.60">
    <property type="entry name" value="FAD/NAD(P)-binding domain"/>
    <property type="match status" value="2"/>
</dbReference>
<reference evidence="8 9" key="1">
    <citation type="journal article" date="2015" name="Genome Announc.">
        <title>Draft Genome Sequence and Gene Annotation of the Entomopathogenic Fungus Verticillium hemipterigenum.</title>
        <authorList>
            <person name="Horn F."/>
            <person name="Habel A."/>
            <person name="Scharf D.H."/>
            <person name="Dworschak J."/>
            <person name="Brakhage A.A."/>
            <person name="Guthke R."/>
            <person name="Hertweck C."/>
            <person name="Linde J."/>
        </authorList>
    </citation>
    <scope>NUCLEOTIDE SEQUENCE [LARGE SCALE GENOMIC DNA]</scope>
</reference>
<dbReference type="HOGENOM" id="CLU_006937_8_0_1"/>
<gene>
    <name evidence="8" type="ORF">VHEMI08011</name>
</gene>
<keyword evidence="7" id="KW-0503">Monooxygenase</keyword>
<protein>
    <recommendedName>
        <fullName evidence="10">Cyclopentanone 1,2-monooxygenase</fullName>
    </recommendedName>
</protein>
<dbReference type="Pfam" id="PF00743">
    <property type="entry name" value="FMO-like"/>
    <property type="match status" value="1"/>
</dbReference>
<dbReference type="InterPro" id="IPR036188">
    <property type="entry name" value="FAD/NAD-bd_sf"/>
</dbReference>
<dbReference type="GO" id="GO:0004499">
    <property type="term" value="F:N,N-dimethylaniline monooxygenase activity"/>
    <property type="evidence" value="ECO:0007669"/>
    <property type="project" value="InterPro"/>
</dbReference>
<evidence type="ECO:0000256" key="7">
    <source>
        <dbReference type="ARBA" id="ARBA00023033"/>
    </source>
</evidence>
<keyword evidence="3" id="KW-0285">Flavoprotein</keyword>
<keyword evidence="4" id="KW-0274">FAD</keyword>
<dbReference type="GO" id="GO:0050660">
    <property type="term" value="F:flavin adenine dinucleotide binding"/>
    <property type="evidence" value="ECO:0007669"/>
    <property type="project" value="InterPro"/>
</dbReference>
<evidence type="ECO:0000256" key="5">
    <source>
        <dbReference type="ARBA" id="ARBA00022857"/>
    </source>
</evidence>
<comment type="cofactor">
    <cofactor evidence="1">
        <name>FAD</name>
        <dbReference type="ChEBI" id="CHEBI:57692"/>
    </cofactor>
</comment>
<evidence type="ECO:0008006" key="10">
    <source>
        <dbReference type="Google" id="ProtNLM"/>
    </source>
</evidence>
<evidence type="ECO:0000256" key="3">
    <source>
        <dbReference type="ARBA" id="ARBA00022630"/>
    </source>
</evidence>
<organism evidence="8 9">
    <name type="scientific">[Torrubiella] hemipterigena</name>
    <dbReference type="NCBI Taxonomy" id="1531966"/>
    <lineage>
        <taxon>Eukaryota</taxon>
        <taxon>Fungi</taxon>
        <taxon>Dikarya</taxon>
        <taxon>Ascomycota</taxon>
        <taxon>Pezizomycotina</taxon>
        <taxon>Sordariomycetes</taxon>
        <taxon>Hypocreomycetidae</taxon>
        <taxon>Hypocreales</taxon>
        <taxon>Clavicipitaceae</taxon>
        <taxon>Clavicipitaceae incertae sedis</taxon>
        <taxon>'Torrubiella' clade</taxon>
    </lineage>
</organism>
<dbReference type="PRINTS" id="PR00411">
    <property type="entry name" value="PNDRDTASEI"/>
</dbReference>
<dbReference type="SUPFAM" id="SSF51905">
    <property type="entry name" value="FAD/NAD(P)-binding domain"/>
    <property type="match status" value="2"/>
</dbReference>